<dbReference type="PANTHER" id="PTHR24220">
    <property type="entry name" value="IMPORT ATP-BINDING PROTEIN"/>
    <property type="match status" value="1"/>
</dbReference>
<evidence type="ECO:0000256" key="1">
    <source>
        <dbReference type="ARBA" id="ARBA00022741"/>
    </source>
</evidence>
<dbReference type="Pfam" id="PF00005">
    <property type="entry name" value="ABC_tran"/>
    <property type="match status" value="1"/>
</dbReference>
<dbReference type="Gene3D" id="3.40.50.300">
    <property type="entry name" value="P-loop containing nucleotide triphosphate hydrolases"/>
    <property type="match status" value="1"/>
</dbReference>
<evidence type="ECO:0000313" key="5">
    <source>
        <dbReference type="Proteomes" id="UP001500416"/>
    </source>
</evidence>
<keyword evidence="5" id="KW-1185">Reference proteome</keyword>
<dbReference type="InterPro" id="IPR017871">
    <property type="entry name" value="ABC_transporter-like_CS"/>
</dbReference>
<dbReference type="PANTHER" id="PTHR24220:SF685">
    <property type="entry name" value="ABC TRANSPORTER RELATED"/>
    <property type="match status" value="1"/>
</dbReference>
<sequence length="219" mass="22320">MTALRTGTALRAVGVKRSFEHAGGPVHVLRGVDLAVEAGELVTLSGPSGSGKSALLTVLAGFDRPDEGTVELCGQVLTAPPAWSVCALLPQALGLATELTLAENVALPVRLGSGGDVSRVEALLTELGIAELGDRYPGEVSFGQQQRAALARAVIASPRVLLADEPTAHLDDASAPRAVGVLRRAADAGAAVLIATHHDEVHRAADRTVVLSGGRVSVG</sequence>
<dbReference type="GO" id="GO:0005524">
    <property type="term" value="F:ATP binding"/>
    <property type="evidence" value="ECO:0007669"/>
    <property type="project" value="UniProtKB-KW"/>
</dbReference>
<organism evidence="4 5">
    <name type="scientific">Saccharothrix mutabilis subsp. mutabilis</name>
    <dbReference type="NCBI Taxonomy" id="66855"/>
    <lineage>
        <taxon>Bacteria</taxon>
        <taxon>Bacillati</taxon>
        <taxon>Actinomycetota</taxon>
        <taxon>Actinomycetes</taxon>
        <taxon>Pseudonocardiales</taxon>
        <taxon>Pseudonocardiaceae</taxon>
        <taxon>Saccharothrix</taxon>
    </lineage>
</organism>
<feature type="domain" description="ABC transporter" evidence="3">
    <location>
        <begin position="10"/>
        <end position="218"/>
    </location>
</feature>
<keyword evidence="1" id="KW-0547">Nucleotide-binding</keyword>
<comment type="caution">
    <text evidence="4">The sequence shown here is derived from an EMBL/GenBank/DDBJ whole genome shotgun (WGS) entry which is preliminary data.</text>
</comment>
<dbReference type="EMBL" id="BAAABU010000006">
    <property type="protein sequence ID" value="GAA0232444.1"/>
    <property type="molecule type" value="Genomic_DNA"/>
</dbReference>
<dbReference type="PROSITE" id="PS50893">
    <property type="entry name" value="ABC_TRANSPORTER_2"/>
    <property type="match status" value="1"/>
</dbReference>
<name>A0ABP3DGZ1_9PSEU</name>
<evidence type="ECO:0000313" key="4">
    <source>
        <dbReference type="EMBL" id="GAA0232444.1"/>
    </source>
</evidence>
<accession>A0ABP3DGZ1</accession>
<dbReference type="SMART" id="SM00382">
    <property type="entry name" value="AAA"/>
    <property type="match status" value="1"/>
</dbReference>
<gene>
    <name evidence="4" type="ORF">GCM10010492_33990</name>
</gene>
<evidence type="ECO:0000256" key="2">
    <source>
        <dbReference type="ARBA" id="ARBA00022840"/>
    </source>
</evidence>
<dbReference type="Proteomes" id="UP001500416">
    <property type="component" value="Unassembled WGS sequence"/>
</dbReference>
<dbReference type="SUPFAM" id="SSF52540">
    <property type="entry name" value="P-loop containing nucleoside triphosphate hydrolases"/>
    <property type="match status" value="1"/>
</dbReference>
<dbReference type="RefSeq" id="WP_343934793.1">
    <property type="nucleotide sequence ID" value="NZ_BAAABU010000006.1"/>
</dbReference>
<reference evidence="5" key="1">
    <citation type="journal article" date="2019" name="Int. J. Syst. Evol. Microbiol.">
        <title>The Global Catalogue of Microorganisms (GCM) 10K type strain sequencing project: providing services to taxonomists for standard genome sequencing and annotation.</title>
        <authorList>
            <consortium name="The Broad Institute Genomics Platform"/>
            <consortium name="The Broad Institute Genome Sequencing Center for Infectious Disease"/>
            <person name="Wu L."/>
            <person name="Ma J."/>
        </authorList>
    </citation>
    <scope>NUCLEOTIDE SEQUENCE [LARGE SCALE GENOMIC DNA]</scope>
    <source>
        <strain evidence="5">JCM 3380</strain>
    </source>
</reference>
<dbReference type="PROSITE" id="PS00211">
    <property type="entry name" value="ABC_TRANSPORTER_1"/>
    <property type="match status" value="1"/>
</dbReference>
<dbReference type="InterPro" id="IPR003439">
    <property type="entry name" value="ABC_transporter-like_ATP-bd"/>
</dbReference>
<dbReference type="InterPro" id="IPR015854">
    <property type="entry name" value="ABC_transpr_LolD-like"/>
</dbReference>
<protein>
    <submittedName>
        <fullName evidence="4">ATP-binding cassette domain-containing protein</fullName>
    </submittedName>
</protein>
<dbReference type="InterPro" id="IPR027417">
    <property type="entry name" value="P-loop_NTPase"/>
</dbReference>
<keyword evidence="2 4" id="KW-0067">ATP-binding</keyword>
<evidence type="ECO:0000259" key="3">
    <source>
        <dbReference type="PROSITE" id="PS50893"/>
    </source>
</evidence>
<proteinExistence type="predicted"/>
<dbReference type="InterPro" id="IPR003593">
    <property type="entry name" value="AAA+_ATPase"/>
</dbReference>